<dbReference type="InterPro" id="IPR013568">
    <property type="entry name" value="SEFIR_dom"/>
</dbReference>
<proteinExistence type="predicted"/>
<sequence length="362" mass="39114">MIDESETMARPVLPNPTVFVSYAHDSDAHKEHVEEFCTFLRSEIGLDVELDIWAASGRHKWSDWAVRQIGSVDFVLVIASPEYRRRAAGEVPPGQGRGVRLEAAVILDQLTENQDEATTRFLPVVLPGGSLADIPPFLFPYSVSHYVIEEFTRAGVQELLQTIDGASQKSRPPLGTYHGHDRQPSASAKSGGARASARPADAPQANAGTGPAASLLTDALRPVSRGSDLRETSAELNGVHYGHSIVHRCSSFCGDPRSAVEYNIGRAYRRFETVVGVLDDATDSRQVGFFQIFTDDVAQEQVQVTLGDPVTLRCDVSGVLRLRLVAYRPDTVGSPLLAGIGAAVGRSANLPALAWGNPTLYL</sequence>
<name>A0A931IH93_9NOCA</name>
<organism evidence="3 4">
    <name type="scientific">Nocardia bovistercoris</name>
    <dbReference type="NCBI Taxonomy" id="2785916"/>
    <lineage>
        <taxon>Bacteria</taxon>
        <taxon>Bacillati</taxon>
        <taxon>Actinomycetota</taxon>
        <taxon>Actinomycetes</taxon>
        <taxon>Mycobacteriales</taxon>
        <taxon>Nocardiaceae</taxon>
        <taxon>Nocardia</taxon>
    </lineage>
</organism>
<dbReference type="InterPro" id="IPR013222">
    <property type="entry name" value="Glyco_hyd_98_carb-bd"/>
</dbReference>
<dbReference type="Pfam" id="PF08357">
    <property type="entry name" value="SEFIR"/>
    <property type="match status" value="1"/>
</dbReference>
<protein>
    <submittedName>
        <fullName evidence="3">TIR domain-containing protein</fullName>
    </submittedName>
</protein>
<dbReference type="Gene3D" id="3.40.50.11530">
    <property type="match status" value="1"/>
</dbReference>
<evidence type="ECO:0000259" key="2">
    <source>
        <dbReference type="PROSITE" id="PS51534"/>
    </source>
</evidence>
<evidence type="ECO:0000313" key="4">
    <source>
        <dbReference type="Proteomes" id="UP000655751"/>
    </source>
</evidence>
<dbReference type="Pfam" id="PF08305">
    <property type="entry name" value="NPCBM"/>
    <property type="match status" value="1"/>
</dbReference>
<dbReference type="Proteomes" id="UP000655751">
    <property type="component" value="Unassembled WGS sequence"/>
</dbReference>
<dbReference type="AlphaFoldDB" id="A0A931IH93"/>
<dbReference type="InterPro" id="IPR038637">
    <property type="entry name" value="NPCBM_sf"/>
</dbReference>
<keyword evidence="4" id="KW-1185">Reference proteome</keyword>
<reference evidence="3" key="1">
    <citation type="submission" date="2020-11" db="EMBL/GenBank/DDBJ databases">
        <title>Nocardia NEAU-351.nov., a novel actinomycete isolated from the cow dung.</title>
        <authorList>
            <person name="Zhang X."/>
        </authorList>
    </citation>
    <scope>NUCLEOTIDE SEQUENCE</scope>
    <source>
        <strain evidence="3">NEAU-351</strain>
    </source>
</reference>
<gene>
    <name evidence="3" type="ORF">IT779_34505</name>
</gene>
<dbReference type="RefSeq" id="WP_198429258.1">
    <property type="nucleotide sequence ID" value="NZ_JADMLG010000024.1"/>
</dbReference>
<dbReference type="Gene3D" id="2.60.120.1060">
    <property type="entry name" value="NPCBM/NEW2 domain"/>
    <property type="match status" value="1"/>
</dbReference>
<evidence type="ECO:0000313" key="3">
    <source>
        <dbReference type="EMBL" id="MBH0781394.1"/>
    </source>
</evidence>
<feature type="compositionally biased region" description="Low complexity" evidence="1">
    <location>
        <begin position="184"/>
        <end position="208"/>
    </location>
</feature>
<dbReference type="InterPro" id="IPR035897">
    <property type="entry name" value="Toll_tir_struct_dom_sf"/>
</dbReference>
<dbReference type="InterPro" id="IPR008979">
    <property type="entry name" value="Galactose-bd-like_sf"/>
</dbReference>
<feature type="region of interest" description="Disordered" evidence="1">
    <location>
        <begin position="167"/>
        <end position="215"/>
    </location>
</feature>
<accession>A0A931IH93</accession>
<comment type="caution">
    <text evidence="3">The sequence shown here is derived from an EMBL/GenBank/DDBJ whole genome shotgun (WGS) entry which is preliminary data.</text>
</comment>
<dbReference type="PROSITE" id="PS51534">
    <property type="entry name" value="SEFIR"/>
    <property type="match status" value="1"/>
</dbReference>
<dbReference type="EMBL" id="JADMLG010000024">
    <property type="protein sequence ID" value="MBH0781394.1"/>
    <property type="molecule type" value="Genomic_DNA"/>
</dbReference>
<evidence type="ECO:0000256" key="1">
    <source>
        <dbReference type="SAM" id="MobiDB-lite"/>
    </source>
</evidence>
<feature type="domain" description="SEFIR" evidence="2">
    <location>
        <begin position="15"/>
        <end position="157"/>
    </location>
</feature>
<dbReference type="SUPFAM" id="SSF52200">
    <property type="entry name" value="Toll/Interleukin receptor TIR domain"/>
    <property type="match status" value="1"/>
</dbReference>
<dbReference type="SUPFAM" id="SSF49785">
    <property type="entry name" value="Galactose-binding domain-like"/>
    <property type="match status" value="1"/>
</dbReference>